<name>A0A075K0B8_9GAMM</name>
<evidence type="ECO:0000256" key="2">
    <source>
        <dbReference type="SAM" id="SignalP"/>
    </source>
</evidence>
<sequence length="310" mass="33362">MNRFALMLAIAMATIVFCTPGRTARGADKSAAPVASVPAAQGLNWSLQLPADEKVPFSGVANFDGSGMSTGSMMYPAPNAIGLLAAVLTHAAIMKSTRNAQKTKIQKDADKVLGPYQPVLDGFHTNALMERGLSLTSSGTARQLLQEGQDDHQGWLVLSTPSYAMTQDQSTLVLDNIVEIYAPNERKKASYVNTVRVISSARQEQDMMTYWTRDQGNPLKEESARLLAASLDIAIADASRAKADAPFKTVRYQEGHAERMERGQLIDEQCGRVLLRSLRGTLMSAPAKMDETAAPSPTCGDQTANAAQSL</sequence>
<feature type="signal peptide" evidence="2">
    <location>
        <begin position="1"/>
        <end position="18"/>
    </location>
</feature>
<organism evidence="3 4">
    <name type="scientific">Dyella japonica A8</name>
    <dbReference type="NCBI Taxonomy" id="1217721"/>
    <lineage>
        <taxon>Bacteria</taxon>
        <taxon>Pseudomonadati</taxon>
        <taxon>Pseudomonadota</taxon>
        <taxon>Gammaproteobacteria</taxon>
        <taxon>Lysobacterales</taxon>
        <taxon>Rhodanobacteraceae</taxon>
        <taxon>Dyella</taxon>
    </lineage>
</organism>
<evidence type="ECO:0000256" key="1">
    <source>
        <dbReference type="SAM" id="MobiDB-lite"/>
    </source>
</evidence>
<dbReference type="AlphaFoldDB" id="A0A075K0B8"/>
<dbReference type="OrthoDB" id="6879518at2"/>
<feature type="chain" id="PRO_5001706609" description="Lipoprotein" evidence="2">
    <location>
        <begin position="19"/>
        <end position="310"/>
    </location>
</feature>
<dbReference type="Proteomes" id="UP000027987">
    <property type="component" value="Chromosome"/>
</dbReference>
<evidence type="ECO:0000313" key="3">
    <source>
        <dbReference type="EMBL" id="AIF47594.1"/>
    </source>
</evidence>
<reference evidence="3 4" key="1">
    <citation type="submission" date="2014-07" db="EMBL/GenBank/DDBJ databases">
        <title>Complete Genome Sequence of Dyella japonica Strain A8 Isolated from Malaysian Tropical Soil.</title>
        <authorList>
            <person name="Hui R.K.H."/>
            <person name="Chen J.-W."/>
            <person name="Chan K.-G."/>
            <person name="Leung F.C.C."/>
        </authorList>
    </citation>
    <scope>NUCLEOTIDE SEQUENCE [LARGE SCALE GENOMIC DNA]</scope>
    <source>
        <strain evidence="3 4">A8</strain>
    </source>
</reference>
<gene>
    <name evidence="3" type="ORF">HY57_10105</name>
</gene>
<feature type="compositionally biased region" description="Polar residues" evidence="1">
    <location>
        <begin position="299"/>
        <end position="310"/>
    </location>
</feature>
<keyword evidence="2" id="KW-0732">Signal</keyword>
<dbReference type="HOGENOM" id="CLU_896387_0_0_6"/>
<dbReference type="EMBL" id="CP008884">
    <property type="protein sequence ID" value="AIF47594.1"/>
    <property type="molecule type" value="Genomic_DNA"/>
</dbReference>
<protein>
    <recommendedName>
        <fullName evidence="5">Lipoprotein</fullName>
    </recommendedName>
</protein>
<accession>A0A075K0B8</accession>
<dbReference type="PATRIC" id="fig|1217721.7.peg.2089"/>
<dbReference type="RefSeq" id="WP_019465111.1">
    <property type="nucleotide sequence ID" value="NZ_ALOY01000148.1"/>
</dbReference>
<evidence type="ECO:0008006" key="5">
    <source>
        <dbReference type="Google" id="ProtNLM"/>
    </source>
</evidence>
<feature type="region of interest" description="Disordered" evidence="1">
    <location>
        <begin position="288"/>
        <end position="310"/>
    </location>
</feature>
<proteinExistence type="predicted"/>
<evidence type="ECO:0000313" key="4">
    <source>
        <dbReference type="Proteomes" id="UP000027987"/>
    </source>
</evidence>
<dbReference type="KEGG" id="dja:HY57_10105"/>
<keyword evidence="4" id="KW-1185">Reference proteome</keyword>